<comment type="caution">
    <text evidence="1">The sequence shown here is derived from an EMBL/GenBank/DDBJ whole genome shotgun (WGS) entry which is preliminary data.</text>
</comment>
<name>A0A3L8E123_OOCBI</name>
<protein>
    <submittedName>
        <fullName evidence="1">Uncharacterized protein</fullName>
    </submittedName>
</protein>
<accession>A0A3L8E123</accession>
<reference evidence="1" key="2">
    <citation type="submission" date="2018-07" db="EMBL/GenBank/DDBJ databases">
        <authorList>
            <person name="Mckenzie S.K."/>
            <person name="Kronauer D.J.C."/>
        </authorList>
    </citation>
    <scope>NUCLEOTIDE SEQUENCE</scope>
    <source>
        <strain evidence="1">Clonal line C1</strain>
    </source>
</reference>
<dbReference type="AlphaFoldDB" id="A0A3L8E123"/>
<organism evidence="1">
    <name type="scientific">Ooceraea biroi</name>
    <name type="common">Clonal raider ant</name>
    <name type="synonym">Cerapachys biroi</name>
    <dbReference type="NCBI Taxonomy" id="2015173"/>
    <lineage>
        <taxon>Eukaryota</taxon>
        <taxon>Metazoa</taxon>
        <taxon>Ecdysozoa</taxon>
        <taxon>Arthropoda</taxon>
        <taxon>Hexapoda</taxon>
        <taxon>Insecta</taxon>
        <taxon>Pterygota</taxon>
        <taxon>Neoptera</taxon>
        <taxon>Endopterygota</taxon>
        <taxon>Hymenoptera</taxon>
        <taxon>Apocrita</taxon>
        <taxon>Aculeata</taxon>
        <taxon>Formicoidea</taxon>
        <taxon>Formicidae</taxon>
        <taxon>Dorylinae</taxon>
        <taxon>Ooceraea</taxon>
    </lineage>
</organism>
<dbReference type="OrthoDB" id="7553805at2759"/>
<dbReference type="Proteomes" id="UP000279307">
    <property type="component" value="Chromosome 1"/>
</dbReference>
<sequence length="207" mass="23608">MIPLFDLSKDDLVIERWIEHVDELAEQYGWDKRGITDPSVARTVRAVQHADANALYAFMTALDNVVSKGAKSKVTTDQKHDRELVLKGFAGQTVASNKTTSCEIKIMEAVACVKAVVVPDDLLIYDVVVGRDFLEQEHIVVIKRKNELLLKQVATVDEKIERTFEYTAFTERTTRHFVWYGQILPPPHRQMGVASRRPVLLQQWCQT</sequence>
<dbReference type="EMBL" id="QOIP01000001">
    <property type="protein sequence ID" value="RLU26431.1"/>
    <property type="molecule type" value="Genomic_DNA"/>
</dbReference>
<evidence type="ECO:0000313" key="1">
    <source>
        <dbReference type="EMBL" id="RLU26431.1"/>
    </source>
</evidence>
<gene>
    <name evidence="1" type="ORF">DMN91_000225</name>
</gene>
<reference evidence="1" key="1">
    <citation type="journal article" date="2018" name="Genome Res.">
        <title>The genomic architecture and molecular evolution of ant odorant receptors.</title>
        <authorList>
            <person name="McKenzie S.K."/>
            <person name="Kronauer D.J.C."/>
        </authorList>
    </citation>
    <scope>NUCLEOTIDE SEQUENCE [LARGE SCALE GENOMIC DNA]</scope>
    <source>
        <strain evidence="1">Clonal line C1</strain>
    </source>
</reference>
<proteinExistence type="predicted"/>